<keyword evidence="1" id="KW-1133">Transmembrane helix</keyword>
<feature type="transmembrane region" description="Helical" evidence="1">
    <location>
        <begin position="12"/>
        <end position="33"/>
    </location>
</feature>
<name>A0ABV6HF08_9SPHI</name>
<proteinExistence type="predicted"/>
<keyword evidence="3" id="KW-1185">Reference proteome</keyword>
<dbReference type="RefSeq" id="WP_013664666.1">
    <property type="nucleotide sequence ID" value="NZ_JBHLWO010000001.1"/>
</dbReference>
<keyword evidence="1" id="KW-0812">Transmembrane</keyword>
<dbReference type="Proteomes" id="UP001589774">
    <property type="component" value="Unassembled WGS sequence"/>
</dbReference>
<feature type="transmembrane region" description="Helical" evidence="1">
    <location>
        <begin position="115"/>
        <end position="132"/>
    </location>
</feature>
<accession>A0ABV6HF08</accession>
<sequence length="159" mass="18717">MELDINNIDRETLIAAGALAALFLFIKVLYANTFRATLKLIAPENRFMKPGEAFLVLIPIFNIYWNFELARRMSDSLTNEFYDRKIAEEEFPGRSTGITVAILYIITMLPLPVNILMGVNLVYFFYFFAYWVKMNKFRELLKDHNIFLSEQQEHQEEEN</sequence>
<evidence type="ECO:0000313" key="3">
    <source>
        <dbReference type="Proteomes" id="UP001589774"/>
    </source>
</evidence>
<protein>
    <submittedName>
        <fullName evidence="2">Uncharacterized protein</fullName>
    </submittedName>
</protein>
<evidence type="ECO:0000256" key="1">
    <source>
        <dbReference type="SAM" id="Phobius"/>
    </source>
</evidence>
<keyword evidence="1" id="KW-0472">Membrane</keyword>
<organism evidence="2 3">
    <name type="scientific">Olivibacter oleidegradans</name>
    <dbReference type="NCBI Taxonomy" id="760123"/>
    <lineage>
        <taxon>Bacteria</taxon>
        <taxon>Pseudomonadati</taxon>
        <taxon>Bacteroidota</taxon>
        <taxon>Sphingobacteriia</taxon>
        <taxon>Sphingobacteriales</taxon>
        <taxon>Sphingobacteriaceae</taxon>
        <taxon>Olivibacter</taxon>
    </lineage>
</organism>
<comment type="caution">
    <text evidence="2">The sequence shown here is derived from an EMBL/GenBank/DDBJ whole genome shotgun (WGS) entry which is preliminary data.</text>
</comment>
<dbReference type="EMBL" id="JBHLWO010000001">
    <property type="protein sequence ID" value="MFC0317481.1"/>
    <property type="molecule type" value="Genomic_DNA"/>
</dbReference>
<gene>
    <name evidence="2" type="ORF">ACFFI0_04135</name>
</gene>
<reference evidence="2 3" key="1">
    <citation type="submission" date="2024-09" db="EMBL/GenBank/DDBJ databases">
        <authorList>
            <person name="Sun Q."/>
            <person name="Mori K."/>
        </authorList>
    </citation>
    <scope>NUCLEOTIDE SEQUENCE [LARGE SCALE GENOMIC DNA]</scope>
    <source>
        <strain evidence="2 3">CCM 7765</strain>
    </source>
</reference>
<feature type="transmembrane region" description="Helical" evidence="1">
    <location>
        <begin position="91"/>
        <end position="109"/>
    </location>
</feature>
<evidence type="ECO:0000313" key="2">
    <source>
        <dbReference type="EMBL" id="MFC0317481.1"/>
    </source>
</evidence>
<feature type="transmembrane region" description="Helical" evidence="1">
    <location>
        <begin position="53"/>
        <end position="70"/>
    </location>
</feature>